<protein>
    <submittedName>
        <fullName evidence="2">Putative competence-damage inducible protein</fullName>
    </submittedName>
</protein>
<dbReference type="CDD" id="cd03522">
    <property type="entry name" value="MoeA_like"/>
    <property type="match status" value="1"/>
</dbReference>
<dbReference type="Gene3D" id="3.30.60.80">
    <property type="match status" value="1"/>
</dbReference>
<gene>
    <name evidence="2" type="primary">cinA_2</name>
    <name evidence="2" type="ORF">ACWI_24320</name>
</gene>
<dbReference type="UniPathway" id="UPA00344"/>
<dbReference type="InterPro" id="IPR053194">
    <property type="entry name" value="tRNA_methyltr_O"/>
</dbReference>
<sequence length="535" mass="58956">MKFGELTYDDYTQKIKAFHGTVAPGILLGGFMVNLAMENLPKEGFYDVICETKTCLPDAIQLLTPCSIGNGWLKVLDHGRYAAIFYDKYTGVGIRITIDKSELEKWGEIHTWFLKLKPKHDQDSDLLFAQMRQAGTSVFSMTPAKVHQNYLKKEKMGKTTTCPICNETYPAKHGSICRGCASDLPYDLIQADQTADDPANNPTEVLLTKTPVAESVGMHLLHDVTRIIYKKEKGVAFKKGHEITTENVQMLRELGKNNLFVAEHNPFVKGYVHEDEAALAFADQMCGLNMNYNPIPKEGRINLVAESDGIFVADEAQLQLFNESPGVICATLPNYTVVKKGEVVAATRAIPLYISHTDYLKALNCLKKETVFAVHPLKKAKVGILITGTEVFENLVEDKYTEIMQAKVEAYGCEVVAREMAPDNVATISDKIHQMIQSGADLIITTAGLSVDPDDMTLEAIINAGAKDLLYGVPVLPGSMLVTAKIDDVQIVGVPGCGIYNDRFSFDLLFPRLLADLDITTSDLAKLGNGGLFYK</sequence>
<dbReference type="RefSeq" id="WP_070371704.1">
    <property type="nucleotide sequence ID" value="NZ_CABIIK010000001.1"/>
</dbReference>
<evidence type="ECO:0000259" key="1">
    <source>
        <dbReference type="SMART" id="SM00852"/>
    </source>
</evidence>
<comment type="caution">
    <text evidence="2">The sequence shown here is derived from an EMBL/GenBank/DDBJ whole genome shotgun (WGS) entry which is preliminary data.</text>
</comment>
<dbReference type="SMART" id="SM00852">
    <property type="entry name" value="MoCF_biosynth"/>
    <property type="match status" value="1"/>
</dbReference>
<dbReference type="SUPFAM" id="SSF53218">
    <property type="entry name" value="Molybdenum cofactor biosynthesis proteins"/>
    <property type="match status" value="1"/>
</dbReference>
<dbReference type="Pfam" id="PF00994">
    <property type="entry name" value="MoCF_biosynth"/>
    <property type="match status" value="1"/>
</dbReference>
<dbReference type="InterPro" id="IPR003814">
    <property type="entry name" value="FmdEsu_dom"/>
</dbReference>
<dbReference type="STRING" id="52694.ACWI_24320"/>
<dbReference type="PANTHER" id="PTHR39418">
    <property type="entry name" value="DEHYDROGENASE-RELATED"/>
    <property type="match status" value="1"/>
</dbReference>
<dbReference type="PANTHER" id="PTHR39418:SF1">
    <property type="entry name" value="DEHYDROGENASE"/>
    <property type="match status" value="1"/>
</dbReference>
<accession>A0A1F2PFU6</accession>
<organism evidence="2 3">
    <name type="scientific">Acetobacterium wieringae</name>
    <dbReference type="NCBI Taxonomy" id="52694"/>
    <lineage>
        <taxon>Bacteria</taxon>
        <taxon>Bacillati</taxon>
        <taxon>Bacillota</taxon>
        <taxon>Clostridia</taxon>
        <taxon>Eubacteriales</taxon>
        <taxon>Eubacteriaceae</taxon>
        <taxon>Acetobacterium</taxon>
    </lineage>
</organism>
<dbReference type="Proteomes" id="UP000176244">
    <property type="component" value="Unassembled WGS sequence"/>
</dbReference>
<dbReference type="InterPro" id="IPR036425">
    <property type="entry name" value="MoaB/Mog-like_dom_sf"/>
</dbReference>
<dbReference type="SUPFAM" id="SSF143555">
    <property type="entry name" value="FwdE-like"/>
    <property type="match status" value="1"/>
</dbReference>
<dbReference type="Pfam" id="PF23475">
    <property type="entry name" value="zf-Tbcl_FmdE"/>
    <property type="match status" value="1"/>
</dbReference>
<evidence type="ECO:0000313" key="2">
    <source>
        <dbReference type="EMBL" id="OFV70227.1"/>
    </source>
</evidence>
<dbReference type="OrthoDB" id="9767940at2"/>
<dbReference type="Pfam" id="PF02663">
    <property type="entry name" value="FmdE"/>
    <property type="match status" value="1"/>
</dbReference>
<dbReference type="Gene3D" id="3.40.980.10">
    <property type="entry name" value="MoaB/Mog-like domain"/>
    <property type="match status" value="1"/>
</dbReference>
<dbReference type="AlphaFoldDB" id="A0A1F2PFU6"/>
<dbReference type="InterPro" id="IPR057035">
    <property type="entry name" value="Znf-Tbcl_FmdE"/>
</dbReference>
<dbReference type="EMBL" id="LKEU01000033">
    <property type="protein sequence ID" value="OFV70227.1"/>
    <property type="molecule type" value="Genomic_DNA"/>
</dbReference>
<feature type="domain" description="MoaB/Mog" evidence="1">
    <location>
        <begin position="383"/>
        <end position="515"/>
    </location>
</feature>
<reference evidence="2 3" key="1">
    <citation type="submission" date="2015-09" db="EMBL/GenBank/DDBJ databases">
        <title>Genome sequence of Acetobacterium wieringae DSM 1911.</title>
        <authorList>
            <person name="Poehlein A."/>
            <person name="Bengelsdorf F.R."/>
            <person name="Schiel-Bengelsdorf B."/>
            <person name="Duerre P."/>
            <person name="Daniel R."/>
        </authorList>
    </citation>
    <scope>NUCLEOTIDE SEQUENCE [LARGE SCALE GENOMIC DNA]</scope>
    <source>
        <strain evidence="2 3">DSM 1911</strain>
    </source>
</reference>
<dbReference type="InterPro" id="IPR001453">
    <property type="entry name" value="MoaB/Mog_dom"/>
</dbReference>
<evidence type="ECO:0000313" key="3">
    <source>
        <dbReference type="Proteomes" id="UP000176244"/>
    </source>
</evidence>
<dbReference type="Gene3D" id="3.30.1330.130">
    <property type="match status" value="1"/>
</dbReference>
<proteinExistence type="predicted"/>
<name>A0A1F2PFU6_9FIRM</name>